<dbReference type="Pfam" id="PF00436">
    <property type="entry name" value="SSB"/>
    <property type="match status" value="1"/>
</dbReference>
<keyword evidence="1 2" id="KW-0238">DNA-binding</keyword>
<dbReference type="PANTHER" id="PTHR10302">
    <property type="entry name" value="SINGLE-STRANDED DNA-BINDING PROTEIN"/>
    <property type="match status" value="1"/>
</dbReference>
<evidence type="ECO:0000256" key="1">
    <source>
        <dbReference type="ARBA" id="ARBA00023125"/>
    </source>
</evidence>
<dbReference type="EMBL" id="JAAAIM010000017">
    <property type="protein sequence ID" value="KAG0298030.1"/>
    <property type="molecule type" value="Genomic_DNA"/>
</dbReference>
<dbReference type="PANTHER" id="PTHR10302:SF0">
    <property type="entry name" value="SINGLE-STRANDED DNA-BINDING PROTEIN, MITOCHONDRIAL"/>
    <property type="match status" value="1"/>
</dbReference>
<dbReference type="Proteomes" id="UP001194696">
    <property type="component" value="Unassembled WGS sequence"/>
</dbReference>
<evidence type="ECO:0000313" key="4">
    <source>
        <dbReference type="Proteomes" id="UP001194696"/>
    </source>
</evidence>
<gene>
    <name evidence="3" type="ORF">BGZ96_003298</name>
</gene>
<protein>
    <recommendedName>
        <fullName evidence="5">Nucleic acid-binding protein</fullName>
    </recommendedName>
</protein>
<dbReference type="NCBIfam" id="TIGR00621">
    <property type="entry name" value="ssb"/>
    <property type="match status" value="1"/>
</dbReference>
<evidence type="ECO:0000256" key="2">
    <source>
        <dbReference type="PROSITE-ProRule" id="PRU00252"/>
    </source>
</evidence>
<dbReference type="Gene3D" id="2.40.50.140">
    <property type="entry name" value="Nucleic acid-binding proteins"/>
    <property type="match status" value="1"/>
</dbReference>
<reference evidence="3 4" key="1">
    <citation type="journal article" date="2020" name="Fungal Divers.">
        <title>Resolving the Mortierellaceae phylogeny through synthesis of multi-gene phylogenetics and phylogenomics.</title>
        <authorList>
            <person name="Vandepol N."/>
            <person name="Liber J."/>
            <person name="Desiro A."/>
            <person name="Na H."/>
            <person name="Kennedy M."/>
            <person name="Barry K."/>
            <person name="Grigoriev I.V."/>
            <person name="Miller A.N."/>
            <person name="O'Donnell K."/>
            <person name="Stajich J.E."/>
            <person name="Bonito G."/>
        </authorList>
    </citation>
    <scope>NUCLEOTIDE SEQUENCE [LARGE SCALE GENOMIC DNA]</scope>
    <source>
        <strain evidence="3 4">AD045</strain>
    </source>
</reference>
<dbReference type="InterPro" id="IPR011344">
    <property type="entry name" value="ssDNA-bd"/>
</dbReference>
<dbReference type="PROSITE" id="PS50935">
    <property type="entry name" value="SSB"/>
    <property type="match status" value="1"/>
</dbReference>
<proteinExistence type="predicted"/>
<dbReference type="InterPro" id="IPR000424">
    <property type="entry name" value="Primosome_PriB/ssb"/>
</dbReference>
<comment type="caution">
    <text evidence="3">The sequence shown here is derived from an EMBL/GenBank/DDBJ whole genome shotgun (WGS) entry which is preliminary data.</text>
</comment>
<evidence type="ECO:0008006" key="5">
    <source>
        <dbReference type="Google" id="ProtNLM"/>
    </source>
</evidence>
<evidence type="ECO:0000313" key="3">
    <source>
        <dbReference type="EMBL" id="KAG0298030.1"/>
    </source>
</evidence>
<organism evidence="3 4">
    <name type="scientific">Linnemannia gamsii</name>
    <dbReference type="NCBI Taxonomy" id="64522"/>
    <lineage>
        <taxon>Eukaryota</taxon>
        <taxon>Fungi</taxon>
        <taxon>Fungi incertae sedis</taxon>
        <taxon>Mucoromycota</taxon>
        <taxon>Mortierellomycotina</taxon>
        <taxon>Mortierellomycetes</taxon>
        <taxon>Mortierellales</taxon>
        <taxon>Mortierellaceae</taxon>
        <taxon>Linnemannia</taxon>
    </lineage>
</organism>
<accession>A0ABQ7KH24</accession>
<dbReference type="InterPro" id="IPR012340">
    <property type="entry name" value="NA-bd_OB-fold"/>
</dbReference>
<dbReference type="SUPFAM" id="SSF50249">
    <property type="entry name" value="Nucleic acid-binding proteins"/>
    <property type="match status" value="1"/>
</dbReference>
<sequence>MFLTKLTPVFKRIASPAFGTTRTLVNQASILGRAGQDAELSNVGNDRSVVQFSVATSESKTDAEGNIIKTTQWHRIVSWDQKRNPMLADRVKKGDLVYVEGPLQYRSYTTKDGSERHLSEIILRSFQAMTPKA</sequence>
<keyword evidence="4" id="KW-1185">Reference proteome</keyword>
<dbReference type="CDD" id="cd04496">
    <property type="entry name" value="SSB_OBF"/>
    <property type="match status" value="1"/>
</dbReference>
<name>A0ABQ7KH24_9FUNG</name>